<dbReference type="InterPro" id="IPR033248">
    <property type="entry name" value="Transketolase_C"/>
</dbReference>
<feature type="domain" description="Transketolase-like pyrimidine-binding" evidence="4">
    <location>
        <begin position="5"/>
        <end position="170"/>
    </location>
</feature>
<dbReference type="InterPro" id="IPR005475">
    <property type="entry name" value="Transketolase-like_Pyr-bd"/>
</dbReference>
<dbReference type="Pfam" id="PF02779">
    <property type="entry name" value="Transket_pyr"/>
    <property type="match status" value="1"/>
</dbReference>
<evidence type="ECO:0000256" key="2">
    <source>
        <dbReference type="ARBA" id="ARBA00007131"/>
    </source>
</evidence>
<keyword evidence="6" id="KW-1185">Reference proteome</keyword>
<evidence type="ECO:0000256" key="3">
    <source>
        <dbReference type="ARBA" id="ARBA00023052"/>
    </source>
</evidence>
<comment type="similarity">
    <text evidence="2">Belongs to the transketolase family.</text>
</comment>
<evidence type="ECO:0000313" key="5">
    <source>
        <dbReference type="EMBL" id="PMS35772.1"/>
    </source>
</evidence>
<keyword evidence="3" id="KW-0786">Thiamine pyrophosphate</keyword>
<dbReference type="PANTHER" id="PTHR43825">
    <property type="entry name" value="PYRUVATE DEHYDROGENASE E1 COMPONENT"/>
    <property type="match status" value="1"/>
</dbReference>
<dbReference type="CDD" id="cd07033">
    <property type="entry name" value="TPP_PYR_DXS_TK_like"/>
    <property type="match status" value="1"/>
</dbReference>
<dbReference type="Gene3D" id="3.40.50.970">
    <property type="match status" value="1"/>
</dbReference>
<dbReference type="OrthoDB" id="8732661at2"/>
<evidence type="ECO:0000313" key="6">
    <source>
        <dbReference type="Proteomes" id="UP000235777"/>
    </source>
</evidence>
<organism evidence="5 6">
    <name type="scientific">Trinickia symbiotica</name>
    <dbReference type="NCBI Taxonomy" id="863227"/>
    <lineage>
        <taxon>Bacteria</taxon>
        <taxon>Pseudomonadati</taxon>
        <taxon>Pseudomonadota</taxon>
        <taxon>Betaproteobacteria</taxon>
        <taxon>Burkholderiales</taxon>
        <taxon>Burkholderiaceae</taxon>
        <taxon>Trinickia</taxon>
    </lineage>
</organism>
<dbReference type="SUPFAM" id="SSF52518">
    <property type="entry name" value="Thiamin diphosphate-binding fold (THDP-binding)"/>
    <property type="match status" value="1"/>
</dbReference>
<dbReference type="InterPro" id="IPR051157">
    <property type="entry name" value="PDH/Transketolase"/>
</dbReference>
<gene>
    <name evidence="5" type="ORF">C0Z20_15625</name>
</gene>
<evidence type="ECO:0000259" key="4">
    <source>
        <dbReference type="SMART" id="SM00861"/>
    </source>
</evidence>
<proteinExistence type="inferred from homology"/>
<dbReference type="InterPro" id="IPR009014">
    <property type="entry name" value="Transketo_C/PFOR_II"/>
</dbReference>
<dbReference type="RefSeq" id="WP_018444035.1">
    <property type="nucleotide sequence ID" value="NZ_KB890218.1"/>
</dbReference>
<evidence type="ECO:0000256" key="1">
    <source>
        <dbReference type="ARBA" id="ARBA00001964"/>
    </source>
</evidence>
<dbReference type="AlphaFoldDB" id="A0A2N7X2I7"/>
<dbReference type="InterPro" id="IPR029061">
    <property type="entry name" value="THDP-binding"/>
</dbReference>
<comment type="caution">
    <text evidence="5">The sequence shown here is derived from an EMBL/GenBank/DDBJ whole genome shotgun (WGS) entry which is preliminary data.</text>
</comment>
<dbReference type="Pfam" id="PF02780">
    <property type="entry name" value="Transketolase_C"/>
    <property type="match status" value="1"/>
</dbReference>
<accession>A0A2N7X2I7</accession>
<reference evidence="5 6" key="1">
    <citation type="submission" date="2018-01" db="EMBL/GenBank/DDBJ databases">
        <title>Whole genome analyses suggest that Burkholderia sensu lato contains two further novel genera in the rhizoxinica-symbiotica group Mycetohabitans gen. nov., and Trinickia gen. nov.: implications for the evolution of diazotrophy and nodulation in the Burkholderiaceae.</title>
        <authorList>
            <person name="Estrada-de los Santos P."/>
            <person name="Palmer M."/>
            <person name="Chavez-Ramirez B."/>
            <person name="Beukes C."/>
            <person name="Steenkamp E.T."/>
            <person name="Hirsch A.M."/>
            <person name="Manyaka P."/>
            <person name="Maluk M."/>
            <person name="Lafos M."/>
            <person name="Crook M."/>
            <person name="Gross E."/>
            <person name="Simon M.F."/>
            <person name="Bueno dos Reis Junior F."/>
            <person name="Poole P.S."/>
            <person name="Venter S.N."/>
            <person name="James E.K."/>
        </authorList>
    </citation>
    <scope>NUCLEOTIDE SEQUENCE [LARGE SCALE GENOMIC DNA]</scope>
    <source>
        <strain evidence="5 6">JPY 581</strain>
    </source>
</reference>
<dbReference type="FunFam" id="3.40.50.970:FF:000129">
    <property type="entry name" value="Transketolase"/>
    <property type="match status" value="1"/>
</dbReference>
<dbReference type="Proteomes" id="UP000235777">
    <property type="component" value="Unassembled WGS sequence"/>
</dbReference>
<dbReference type="PANTHER" id="PTHR43825:SF1">
    <property type="entry name" value="TRANSKETOLASE-LIKE PYRIMIDINE-BINDING DOMAIN-CONTAINING PROTEIN"/>
    <property type="match status" value="1"/>
</dbReference>
<dbReference type="EMBL" id="PNYC01000009">
    <property type="protein sequence ID" value="PMS35772.1"/>
    <property type="molecule type" value="Genomic_DNA"/>
</dbReference>
<dbReference type="STRING" id="863227.GCA_000373005_05418"/>
<comment type="cofactor">
    <cofactor evidence="1">
        <name>thiamine diphosphate</name>
        <dbReference type="ChEBI" id="CHEBI:58937"/>
    </cofactor>
</comment>
<protein>
    <submittedName>
        <fullName evidence="5">Transketolase</fullName>
    </submittedName>
</protein>
<dbReference type="SMART" id="SM00861">
    <property type="entry name" value="Transket_pyr"/>
    <property type="match status" value="1"/>
</dbReference>
<name>A0A2N7X2I7_9BURK</name>
<dbReference type="Gene3D" id="3.40.50.920">
    <property type="match status" value="1"/>
</dbReference>
<sequence length="326" mass="34354">MHEPADLRDGVVGALTELADGGTDLIVMVSDSTSTSKIASFQQRYEDRVINVGIAEQNMVGMAAGLALGGHVVFTANAAPFLVARANEQVKNDVCYSRTNVKMLGLNAGVAYGPLASTHHAIDDVSIMSGLGNVQIFAPCDALEAAQMVRYAASVDGPVYIRLDNAKFPILHEVDHVFEAGKPDVLLRGRASEESGGRRVAIVALGSVVGEAFAACEALDARGIAPTLVNLSSIRPLDTNLLTDILGEHDDIVTVEEHSLHGGIGALIAVQLAKRGIARPLRMLGVTEGEFAHYGTRAGIRRHYGIDAQGIERAVAEMIGMPIATA</sequence>
<dbReference type="SUPFAM" id="SSF52922">
    <property type="entry name" value="TK C-terminal domain-like"/>
    <property type="match status" value="1"/>
</dbReference>